<dbReference type="EMBL" id="JAXCGZ010002028">
    <property type="protein sequence ID" value="KAK7084616.1"/>
    <property type="molecule type" value="Genomic_DNA"/>
</dbReference>
<dbReference type="AlphaFoldDB" id="A0AAN8XI34"/>
<proteinExistence type="predicted"/>
<dbReference type="Proteomes" id="UP001381693">
    <property type="component" value="Unassembled WGS sequence"/>
</dbReference>
<organism evidence="1 2">
    <name type="scientific">Halocaridina rubra</name>
    <name type="common">Hawaiian red shrimp</name>
    <dbReference type="NCBI Taxonomy" id="373956"/>
    <lineage>
        <taxon>Eukaryota</taxon>
        <taxon>Metazoa</taxon>
        <taxon>Ecdysozoa</taxon>
        <taxon>Arthropoda</taxon>
        <taxon>Crustacea</taxon>
        <taxon>Multicrustacea</taxon>
        <taxon>Malacostraca</taxon>
        <taxon>Eumalacostraca</taxon>
        <taxon>Eucarida</taxon>
        <taxon>Decapoda</taxon>
        <taxon>Pleocyemata</taxon>
        <taxon>Caridea</taxon>
        <taxon>Atyoidea</taxon>
        <taxon>Atyidae</taxon>
        <taxon>Halocaridina</taxon>
    </lineage>
</organism>
<comment type="caution">
    <text evidence="1">The sequence shown here is derived from an EMBL/GenBank/DDBJ whole genome shotgun (WGS) entry which is preliminary data.</text>
</comment>
<keyword evidence="2" id="KW-1185">Reference proteome</keyword>
<sequence>MLIHEYILVEKSGHLLKYCSSPFFEDRLRRRSVAQFLLVRHTFFVLIRSLVRFTHICSLLTCTMPPKHTGDSSDGNALKKKRAITMAVKEEIAKHSEKGETATNIARSLGLNRLIIQ</sequence>
<evidence type="ECO:0000313" key="1">
    <source>
        <dbReference type="EMBL" id="KAK7084616.1"/>
    </source>
</evidence>
<accession>A0AAN8XI34</accession>
<reference evidence="1 2" key="1">
    <citation type="submission" date="2023-11" db="EMBL/GenBank/DDBJ databases">
        <title>Halocaridina rubra genome assembly.</title>
        <authorList>
            <person name="Smith C."/>
        </authorList>
    </citation>
    <scope>NUCLEOTIDE SEQUENCE [LARGE SCALE GENOMIC DNA]</scope>
    <source>
        <strain evidence="1">EP-1</strain>
        <tissue evidence="1">Whole</tissue>
    </source>
</reference>
<evidence type="ECO:0000313" key="2">
    <source>
        <dbReference type="Proteomes" id="UP001381693"/>
    </source>
</evidence>
<protein>
    <submittedName>
        <fullName evidence="1">Uncharacterized protein</fullName>
    </submittedName>
</protein>
<gene>
    <name evidence="1" type="ORF">SK128_000796</name>
</gene>
<name>A0AAN8XI34_HALRR</name>